<protein>
    <submittedName>
        <fullName evidence="6">M20/M25/M40 family metallo-hydrolase</fullName>
    </submittedName>
</protein>
<dbReference type="PANTHER" id="PTHR43808">
    <property type="entry name" value="ACETYLORNITHINE DEACETYLASE"/>
    <property type="match status" value="1"/>
</dbReference>
<feature type="domain" description="Peptidase M20 dimerisation" evidence="5">
    <location>
        <begin position="187"/>
        <end position="282"/>
    </location>
</feature>
<dbReference type="Pfam" id="PF07687">
    <property type="entry name" value="M20_dimer"/>
    <property type="match status" value="1"/>
</dbReference>
<dbReference type="Pfam" id="PF01546">
    <property type="entry name" value="Peptidase_M20"/>
    <property type="match status" value="1"/>
</dbReference>
<proteinExistence type="predicted"/>
<dbReference type="SUPFAM" id="SSF53187">
    <property type="entry name" value="Zn-dependent exopeptidases"/>
    <property type="match status" value="1"/>
</dbReference>
<gene>
    <name evidence="6" type="ORF">G4Y79_11265</name>
</gene>
<dbReference type="KEGG" id="pmet:G4Y79_11265"/>
<evidence type="ECO:0000313" key="7">
    <source>
        <dbReference type="Proteomes" id="UP000594468"/>
    </source>
</evidence>
<evidence type="ECO:0000256" key="3">
    <source>
        <dbReference type="ARBA" id="ARBA00022801"/>
    </source>
</evidence>
<evidence type="ECO:0000259" key="5">
    <source>
        <dbReference type="Pfam" id="PF07687"/>
    </source>
</evidence>
<dbReference type="InterPro" id="IPR001261">
    <property type="entry name" value="ArgE/DapE_CS"/>
</dbReference>
<dbReference type="Gene3D" id="3.40.630.10">
    <property type="entry name" value="Zn peptidases"/>
    <property type="match status" value="1"/>
</dbReference>
<dbReference type="InterPro" id="IPR002933">
    <property type="entry name" value="Peptidase_M20"/>
</dbReference>
<dbReference type="InterPro" id="IPR050072">
    <property type="entry name" value="Peptidase_M20A"/>
</dbReference>
<dbReference type="Proteomes" id="UP000594468">
    <property type="component" value="Chromosome"/>
</dbReference>
<dbReference type="GO" id="GO:0046872">
    <property type="term" value="F:metal ion binding"/>
    <property type="evidence" value="ECO:0007669"/>
    <property type="project" value="UniProtKB-KW"/>
</dbReference>
<dbReference type="Gene3D" id="3.30.70.360">
    <property type="match status" value="1"/>
</dbReference>
<organism evidence="6 7">
    <name type="scientific">Phototrophicus methaneseepsis</name>
    <dbReference type="NCBI Taxonomy" id="2710758"/>
    <lineage>
        <taxon>Bacteria</taxon>
        <taxon>Bacillati</taxon>
        <taxon>Chloroflexota</taxon>
        <taxon>Candidatus Thermofontia</taxon>
        <taxon>Phototrophicales</taxon>
        <taxon>Phototrophicaceae</taxon>
        <taxon>Phototrophicus</taxon>
    </lineage>
</organism>
<evidence type="ECO:0000256" key="1">
    <source>
        <dbReference type="ARBA" id="ARBA00001947"/>
    </source>
</evidence>
<name>A0A7S8EDF6_9CHLR</name>
<keyword evidence="2" id="KW-0479">Metal-binding</keyword>
<dbReference type="AlphaFoldDB" id="A0A7S8EDF6"/>
<evidence type="ECO:0000256" key="2">
    <source>
        <dbReference type="ARBA" id="ARBA00022723"/>
    </source>
</evidence>
<dbReference type="GO" id="GO:0016787">
    <property type="term" value="F:hydrolase activity"/>
    <property type="evidence" value="ECO:0007669"/>
    <property type="project" value="UniProtKB-KW"/>
</dbReference>
<keyword evidence="4" id="KW-0862">Zinc</keyword>
<dbReference type="SUPFAM" id="SSF55031">
    <property type="entry name" value="Bacterial exopeptidase dimerisation domain"/>
    <property type="match status" value="1"/>
</dbReference>
<reference evidence="6 7" key="1">
    <citation type="submission" date="2020-02" db="EMBL/GenBank/DDBJ databases">
        <authorList>
            <person name="Zheng R.K."/>
            <person name="Sun C.M."/>
        </authorList>
    </citation>
    <scope>NUCLEOTIDE SEQUENCE [LARGE SCALE GENOMIC DNA]</scope>
    <source>
        <strain evidence="7">rifampicinis</strain>
    </source>
</reference>
<dbReference type="InterPro" id="IPR036264">
    <property type="entry name" value="Bact_exopeptidase_dim_dom"/>
</dbReference>
<dbReference type="RefSeq" id="WP_195172980.1">
    <property type="nucleotide sequence ID" value="NZ_CP062983.1"/>
</dbReference>
<evidence type="ECO:0000256" key="4">
    <source>
        <dbReference type="ARBA" id="ARBA00022833"/>
    </source>
</evidence>
<evidence type="ECO:0000313" key="6">
    <source>
        <dbReference type="EMBL" id="QPC84917.1"/>
    </source>
</evidence>
<dbReference type="EMBL" id="CP062983">
    <property type="protein sequence ID" value="QPC84917.1"/>
    <property type="molecule type" value="Genomic_DNA"/>
</dbReference>
<dbReference type="InterPro" id="IPR011650">
    <property type="entry name" value="Peptidase_M20_dimer"/>
</dbReference>
<accession>A0A7S8EDF6</accession>
<keyword evidence="7" id="KW-1185">Reference proteome</keyword>
<comment type="cofactor">
    <cofactor evidence="1">
        <name>Zn(2+)</name>
        <dbReference type="ChEBI" id="CHEBI:29105"/>
    </cofactor>
</comment>
<dbReference type="PROSITE" id="PS00758">
    <property type="entry name" value="ARGE_DAPE_CPG2_1"/>
    <property type="match status" value="1"/>
</dbReference>
<keyword evidence="3 6" id="KW-0378">Hydrolase</keyword>
<dbReference type="PANTHER" id="PTHR43808:SF9">
    <property type="entry name" value="BLL0789 PROTEIN"/>
    <property type="match status" value="1"/>
</dbReference>
<sequence length="393" mass="42360">MMQVEQLGAWVDARASEIENWLETLVNINTFTANTEGVDAGMDKMCELTDEMGFTVEAINSRHRLVKAGEGTRKPRILLISHMDTVFPPDGDFLEYKRIDDELVTGPGVGDIKGGLLIGLYAMKAVAELLPDCDVQMIVSANEEIGSPTIRDWFMGENIDADYAIGLEPGFPQGPLTADVPLGVVYQRRGYSAMEATIYGKEAHSGVPHEGISAIVGLAERILKINALNAPEKGISTNVGVVSGGTAGNTLAATAKALVSFRYETMADGEATKAAVEEIITAPTVYNKHLDIWDRGEFEVQIFTPPMERNERNQYLVDTVLAEAERLGHNVVPIARGGGSDANYISAGGTPSICGMGAPCVGLHSANEVIHLPMMIRRVELLAATLYRLLTAE</sequence>